<sequence length="259" mass="27638">MALHKSLLDLAELAPRCQSPQTARGLLAEGVDLLRNAVEHRGDDLELAAWYSRLIVDIVRSPGVSSPVRLTGAVARGDILPSMPVLWIGEDPQLESILKDAGLRGQSAEDTAATRVDAGLPLGPGGEEALLASALAERPAALQLVDGLPDRQALLDIQHVLLSPIAAIARWAAPAPRPTPDRLAIGVERELLSAEEADSLTKSWRMGMSLELQRWFAGVNEHETTLADLPPLDRTAYGSACRTLSATFESIAARDKASS</sequence>
<name>A0A1L7CKQ1_CORFL</name>
<accession>A0A1L7CKQ1</accession>
<keyword evidence="3" id="KW-1185">Reference proteome</keyword>
<evidence type="ECO:0000313" key="3">
    <source>
        <dbReference type="Proteomes" id="UP000185479"/>
    </source>
</evidence>
<protein>
    <recommendedName>
        <fullName evidence="5">DUF294 domain-containing protein</fullName>
    </recommendedName>
</protein>
<dbReference type="AlphaFoldDB" id="A0A1L7CKQ1"/>
<evidence type="ECO:0000313" key="4">
    <source>
        <dbReference type="Proteomes" id="UP000315353"/>
    </source>
</evidence>
<dbReference type="OrthoDB" id="4415647at2"/>
<organism evidence="1 3">
    <name type="scientific">Corynebacterium flavescens</name>
    <dbReference type="NCBI Taxonomy" id="28028"/>
    <lineage>
        <taxon>Bacteria</taxon>
        <taxon>Bacillati</taxon>
        <taxon>Actinomycetota</taxon>
        <taxon>Actinomycetes</taxon>
        <taxon>Mycobacteriales</taxon>
        <taxon>Corynebacteriaceae</taxon>
        <taxon>Corynebacterium</taxon>
    </lineage>
</organism>
<dbReference type="KEGG" id="cfc:CFLV_04130"/>
<evidence type="ECO:0000313" key="1">
    <source>
        <dbReference type="EMBL" id="APT86451.1"/>
    </source>
</evidence>
<gene>
    <name evidence="2" type="ORF">CFL01nite_11460</name>
    <name evidence="1" type="ORF">CFLV_04130</name>
</gene>
<dbReference type="Proteomes" id="UP000185479">
    <property type="component" value="Chromosome"/>
</dbReference>
<dbReference type="EMBL" id="BJNB01000014">
    <property type="protein sequence ID" value="GEB97651.1"/>
    <property type="molecule type" value="Genomic_DNA"/>
</dbReference>
<dbReference type="GeneID" id="82879903"/>
<dbReference type="EMBL" id="CP009246">
    <property type="protein sequence ID" value="APT86451.1"/>
    <property type="molecule type" value="Genomic_DNA"/>
</dbReference>
<proteinExistence type="predicted"/>
<dbReference type="RefSeq" id="WP_075729447.1">
    <property type="nucleotide sequence ID" value="NZ_BJNB01000014.1"/>
</dbReference>
<reference evidence="1 3" key="1">
    <citation type="submission" date="2014-08" db="EMBL/GenBank/DDBJ databases">
        <title>Complete genome sequence of Corynebacterium flavescens OJ8(T)(=DSM 20296(T)), isolated from cheese.</title>
        <authorList>
            <person name="Ruckert C."/>
            <person name="Albersmeier A."/>
            <person name="Winkler A."/>
            <person name="Kalinowski J."/>
        </authorList>
    </citation>
    <scope>NUCLEOTIDE SEQUENCE [LARGE SCALE GENOMIC DNA]</scope>
    <source>
        <strain evidence="1 3">OJ8</strain>
    </source>
</reference>
<dbReference type="STRING" id="28028.CFLV_04130"/>
<reference evidence="2 4" key="2">
    <citation type="submission" date="2019-06" db="EMBL/GenBank/DDBJ databases">
        <title>Whole genome shotgun sequence of Corynebacterium flavescens NBRC 14136.</title>
        <authorList>
            <person name="Hosoyama A."/>
            <person name="Uohara A."/>
            <person name="Ohji S."/>
            <person name="Ichikawa N."/>
        </authorList>
    </citation>
    <scope>NUCLEOTIDE SEQUENCE [LARGE SCALE GENOMIC DNA]</scope>
    <source>
        <strain evidence="2 4">NBRC 14136</strain>
    </source>
</reference>
<evidence type="ECO:0008006" key="5">
    <source>
        <dbReference type="Google" id="ProtNLM"/>
    </source>
</evidence>
<dbReference type="Proteomes" id="UP000315353">
    <property type="component" value="Unassembled WGS sequence"/>
</dbReference>
<evidence type="ECO:0000313" key="2">
    <source>
        <dbReference type="EMBL" id="GEB97651.1"/>
    </source>
</evidence>